<evidence type="ECO:0000313" key="4">
    <source>
        <dbReference type="Proteomes" id="UP000594262"/>
    </source>
</evidence>
<keyword evidence="4" id="KW-1185">Reference proteome</keyword>
<dbReference type="Proteomes" id="UP000594262">
    <property type="component" value="Unplaced"/>
</dbReference>
<proteinExistence type="predicted"/>
<evidence type="ECO:0000256" key="1">
    <source>
        <dbReference type="SAM" id="SignalP"/>
    </source>
</evidence>
<sequence>MALSFLVACSTLRSCKFLSVFPIYAAPDDYKANVVYRFCCPGCSAAYIGKTERNLHERSVEHATRKDSAIFDHLRECNQLNYLRTMLLFDIDNVTRGDERLYYINLVKDNTKIIDSANNWSILLIKEALYIKRHTPILNSGLKASRELYLFS</sequence>
<reference evidence="3" key="1">
    <citation type="submission" date="2021-01" db="UniProtKB">
        <authorList>
            <consortium name="EnsemblMetazoa"/>
        </authorList>
    </citation>
    <scope>IDENTIFICATION</scope>
</reference>
<feature type="chain" id="PRO_5029679174" description="C2H2-type domain-containing protein" evidence="1">
    <location>
        <begin position="18"/>
        <end position="152"/>
    </location>
</feature>
<dbReference type="OrthoDB" id="6119749at2759"/>
<dbReference type="InterPro" id="IPR013087">
    <property type="entry name" value="Znf_C2H2_type"/>
</dbReference>
<dbReference type="PROSITE" id="PS00028">
    <property type="entry name" value="ZINC_FINGER_C2H2_1"/>
    <property type="match status" value="1"/>
</dbReference>
<feature type="domain" description="C2H2-type" evidence="2">
    <location>
        <begin position="39"/>
        <end position="62"/>
    </location>
</feature>
<dbReference type="AlphaFoldDB" id="A0A7M5V583"/>
<name>A0A7M5V583_9CNID</name>
<organism evidence="3 4">
    <name type="scientific">Clytia hemisphaerica</name>
    <dbReference type="NCBI Taxonomy" id="252671"/>
    <lineage>
        <taxon>Eukaryota</taxon>
        <taxon>Metazoa</taxon>
        <taxon>Cnidaria</taxon>
        <taxon>Hydrozoa</taxon>
        <taxon>Hydroidolina</taxon>
        <taxon>Leptothecata</taxon>
        <taxon>Obeliida</taxon>
        <taxon>Clytiidae</taxon>
        <taxon>Clytia</taxon>
    </lineage>
</organism>
<evidence type="ECO:0000313" key="3">
    <source>
        <dbReference type="EnsemblMetazoa" id="CLYHEMP007755.1"/>
    </source>
</evidence>
<evidence type="ECO:0000259" key="2">
    <source>
        <dbReference type="PROSITE" id="PS00028"/>
    </source>
</evidence>
<dbReference type="EnsemblMetazoa" id="CLYHEMT007755.1">
    <property type="protein sequence ID" value="CLYHEMP007755.1"/>
    <property type="gene ID" value="CLYHEMG007755"/>
</dbReference>
<keyword evidence="1" id="KW-0732">Signal</keyword>
<protein>
    <recommendedName>
        <fullName evidence="2">C2H2-type domain-containing protein</fullName>
    </recommendedName>
</protein>
<feature type="signal peptide" evidence="1">
    <location>
        <begin position="1"/>
        <end position="17"/>
    </location>
</feature>
<accession>A0A7M5V583</accession>